<dbReference type="AlphaFoldDB" id="E6M4H8"/>
<organism evidence="1 2">
    <name type="scientific">Mobiluncus holmesii ATCC 35242</name>
    <dbReference type="NCBI Taxonomy" id="887899"/>
    <lineage>
        <taxon>Bacteria</taxon>
        <taxon>Bacillati</taxon>
        <taxon>Actinomycetota</taxon>
        <taxon>Actinomycetes</taxon>
        <taxon>Actinomycetales</taxon>
        <taxon>Actinomycetaceae</taxon>
        <taxon>Mobiluncus</taxon>
    </lineage>
</organism>
<protein>
    <submittedName>
        <fullName evidence="1">Uncharacterized protein</fullName>
    </submittedName>
</protein>
<sequence>MTTTLSSFGTGISRVPTPWYLPSIYPEFLTLYYPEEGFI</sequence>
<gene>
    <name evidence="1" type="ORF">HMPREF0576_1160</name>
</gene>
<dbReference type="Proteomes" id="UP000003343">
    <property type="component" value="Unassembled WGS sequence"/>
</dbReference>
<accession>E6M4H8</accession>
<keyword evidence="2" id="KW-1185">Reference proteome</keyword>
<proteinExistence type="predicted"/>
<dbReference type="HOGENOM" id="CLU_3312862_0_0_11"/>
<comment type="caution">
    <text evidence="1">The sequence shown here is derived from an EMBL/GenBank/DDBJ whole genome shotgun (WGS) entry which is preliminary data.</text>
</comment>
<dbReference type="EMBL" id="AEPZ01000008">
    <property type="protein sequence ID" value="EFU81945.1"/>
    <property type="molecule type" value="Genomic_DNA"/>
</dbReference>
<name>E6M4H8_9ACTO</name>
<evidence type="ECO:0000313" key="2">
    <source>
        <dbReference type="Proteomes" id="UP000003343"/>
    </source>
</evidence>
<reference evidence="1 2" key="1">
    <citation type="submission" date="2010-12" db="EMBL/GenBank/DDBJ databases">
        <authorList>
            <person name="Muzny D."/>
            <person name="Qin X."/>
            <person name="Deng J."/>
            <person name="Jiang H."/>
            <person name="Liu Y."/>
            <person name="Qu J."/>
            <person name="Song X.-Z."/>
            <person name="Zhang L."/>
            <person name="Thornton R."/>
            <person name="Coyle M."/>
            <person name="Francisco L."/>
            <person name="Jackson L."/>
            <person name="Javaid M."/>
            <person name="Korchina V."/>
            <person name="Kovar C."/>
            <person name="Mata R."/>
            <person name="Mathew T."/>
            <person name="Ngo R."/>
            <person name="Nguyen L."/>
            <person name="Nguyen N."/>
            <person name="Okwuonu G."/>
            <person name="Ongeri F."/>
            <person name="Pham C."/>
            <person name="Simmons D."/>
            <person name="Wilczek-Boney K."/>
            <person name="Hale W."/>
            <person name="Jakkamsetti A."/>
            <person name="Pham P."/>
            <person name="Ruth R."/>
            <person name="San Lucas F."/>
            <person name="Warren J."/>
            <person name="Zhang J."/>
            <person name="Zhao Z."/>
            <person name="Zhou C."/>
            <person name="Zhu D."/>
            <person name="Lee S."/>
            <person name="Bess C."/>
            <person name="Blankenburg K."/>
            <person name="Forbes L."/>
            <person name="Fu Q."/>
            <person name="Gubbala S."/>
            <person name="Hirani K."/>
            <person name="Jayaseelan J.C."/>
            <person name="Lara F."/>
            <person name="Munidasa M."/>
            <person name="Palculict T."/>
            <person name="Patil S."/>
            <person name="Pu L.-L."/>
            <person name="Saada N."/>
            <person name="Tang L."/>
            <person name="Weissenberger G."/>
            <person name="Zhu Y."/>
            <person name="Hemphill L."/>
            <person name="Shang Y."/>
            <person name="Youmans B."/>
            <person name="Ayvaz T."/>
            <person name="Ross M."/>
            <person name="Santibanez J."/>
            <person name="Aqrawi P."/>
            <person name="Gross S."/>
            <person name="Joshi V."/>
            <person name="Fowler G."/>
            <person name="Nazareth L."/>
            <person name="Reid J."/>
            <person name="Worley K."/>
            <person name="Petrosino J."/>
            <person name="Highlander S."/>
            <person name="Gibbs R."/>
        </authorList>
    </citation>
    <scope>NUCLEOTIDE SEQUENCE [LARGE SCALE GENOMIC DNA]</scope>
    <source>
        <strain evidence="1 2">ATCC 35242</strain>
    </source>
</reference>
<evidence type="ECO:0000313" key="1">
    <source>
        <dbReference type="EMBL" id="EFU81945.1"/>
    </source>
</evidence>